<dbReference type="InterPro" id="IPR011009">
    <property type="entry name" value="Kinase-like_dom_sf"/>
</dbReference>
<protein>
    <submittedName>
        <fullName evidence="9">Protein kinase domain-containing protein</fullName>
    </submittedName>
</protein>
<keyword evidence="6" id="KW-0067">ATP-binding</keyword>
<dbReference type="GO" id="GO:0030424">
    <property type="term" value="C:axon"/>
    <property type="evidence" value="ECO:0007669"/>
    <property type="project" value="TreeGrafter"/>
</dbReference>
<dbReference type="Gene3D" id="1.10.510.10">
    <property type="entry name" value="Transferase(Phosphotransferase) domain 1"/>
    <property type="match status" value="1"/>
</dbReference>
<dbReference type="InterPro" id="IPR050591">
    <property type="entry name" value="GSK-3"/>
</dbReference>
<feature type="domain" description="Protein kinase" evidence="7">
    <location>
        <begin position="1"/>
        <end position="85"/>
    </location>
</feature>
<evidence type="ECO:0000256" key="5">
    <source>
        <dbReference type="ARBA" id="ARBA00022777"/>
    </source>
</evidence>
<dbReference type="Pfam" id="PF00069">
    <property type="entry name" value="Pkinase"/>
    <property type="match status" value="1"/>
</dbReference>
<evidence type="ECO:0000256" key="3">
    <source>
        <dbReference type="ARBA" id="ARBA00022679"/>
    </source>
</evidence>
<proteinExistence type="inferred from homology"/>
<dbReference type="InterPro" id="IPR000719">
    <property type="entry name" value="Prot_kinase_dom"/>
</dbReference>
<organism evidence="8 9">
    <name type="scientific">Romanomermis culicivorax</name>
    <name type="common">Nematode worm</name>
    <dbReference type="NCBI Taxonomy" id="13658"/>
    <lineage>
        <taxon>Eukaryota</taxon>
        <taxon>Metazoa</taxon>
        <taxon>Ecdysozoa</taxon>
        <taxon>Nematoda</taxon>
        <taxon>Enoplea</taxon>
        <taxon>Dorylaimia</taxon>
        <taxon>Mermithida</taxon>
        <taxon>Mermithoidea</taxon>
        <taxon>Mermithidae</taxon>
        <taxon>Romanomermis</taxon>
    </lineage>
</organism>
<dbReference type="GO" id="GO:0005634">
    <property type="term" value="C:nucleus"/>
    <property type="evidence" value="ECO:0007669"/>
    <property type="project" value="TreeGrafter"/>
</dbReference>
<reference evidence="9" key="1">
    <citation type="submission" date="2022-11" db="UniProtKB">
        <authorList>
            <consortium name="WormBaseParasite"/>
        </authorList>
    </citation>
    <scope>IDENTIFICATION</scope>
</reference>
<keyword evidence="8" id="KW-1185">Reference proteome</keyword>
<dbReference type="WBParaSite" id="nRc.2.0.1.t23908-RA">
    <property type="protein sequence ID" value="nRc.2.0.1.t23908-RA"/>
    <property type="gene ID" value="nRc.2.0.1.g23908"/>
</dbReference>
<evidence type="ECO:0000256" key="2">
    <source>
        <dbReference type="ARBA" id="ARBA00022527"/>
    </source>
</evidence>
<dbReference type="OMA" id="ICHRDIN"/>
<dbReference type="PANTHER" id="PTHR24057:SF0">
    <property type="entry name" value="PROTEIN KINASE SHAGGY-RELATED"/>
    <property type="match status" value="1"/>
</dbReference>
<dbReference type="SUPFAM" id="SSF56112">
    <property type="entry name" value="Protein kinase-like (PK-like)"/>
    <property type="match status" value="1"/>
</dbReference>
<dbReference type="GO" id="GO:0070507">
    <property type="term" value="P:regulation of microtubule cytoskeleton organization"/>
    <property type="evidence" value="ECO:0007669"/>
    <property type="project" value="TreeGrafter"/>
</dbReference>
<evidence type="ECO:0000259" key="7">
    <source>
        <dbReference type="PROSITE" id="PS50011"/>
    </source>
</evidence>
<dbReference type="Proteomes" id="UP000887565">
    <property type="component" value="Unplaced"/>
</dbReference>
<keyword evidence="2" id="KW-0723">Serine/threonine-protein kinase</keyword>
<evidence type="ECO:0000256" key="1">
    <source>
        <dbReference type="ARBA" id="ARBA00005527"/>
    </source>
</evidence>
<dbReference type="Gene3D" id="3.30.200.20">
    <property type="entry name" value="Phosphorylase Kinase, domain 1"/>
    <property type="match status" value="1"/>
</dbReference>
<dbReference type="GO" id="GO:0004674">
    <property type="term" value="F:protein serine/threonine kinase activity"/>
    <property type="evidence" value="ECO:0007669"/>
    <property type="project" value="UniProtKB-KW"/>
</dbReference>
<keyword evidence="5" id="KW-0418">Kinase</keyword>
<dbReference type="GO" id="GO:0032436">
    <property type="term" value="P:positive regulation of proteasomal ubiquitin-dependent protein catabolic process"/>
    <property type="evidence" value="ECO:0007669"/>
    <property type="project" value="TreeGrafter"/>
</dbReference>
<evidence type="ECO:0000256" key="6">
    <source>
        <dbReference type="ARBA" id="ARBA00022840"/>
    </source>
</evidence>
<keyword evidence="3" id="KW-0808">Transferase</keyword>
<evidence type="ECO:0000313" key="8">
    <source>
        <dbReference type="Proteomes" id="UP000887565"/>
    </source>
</evidence>
<dbReference type="GO" id="GO:0030154">
    <property type="term" value="P:cell differentiation"/>
    <property type="evidence" value="ECO:0007669"/>
    <property type="project" value="TreeGrafter"/>
</dbReference>
<dbReference type="GO" id="GO:0005524">
    <property type="term" value="F:ATP binding"/>
    <property type="evidence" value="ECO:0007669"/>
    <property type="project" value="UniProtKB-KW"/>
</dbReference>
<dbReference type="GO" id="GO:0090090">
    <property type="term" value="P:negative regulation of canonical Wnt signaling pathway"/>
    <property type="evidence" value="ECO:0007669"/>
    <property type="project" value="TreeGrafter"/>
</dbReference>
<name>A0A915JBN3_ROMCU</name>
<sequence length="85" mass="10368">MRQLEHTNIVKLKYFFYTSGDKKEELFLNLILEYIPETVHRVARHYSKNKQTIPILLIKLYMYQLFRALAYIHNESICHRDIKPQ</sequence>
<keyword evidence="4" id="KW-0547">Nucleotide-binding</keyword>
<dbReference type="PANTHER" id="PTHR24057">
    <property type="entry name" value="GLYCOGEN SYNTHASE KINASE-3 ALPHA"/>
    <property type="match status" value="1"/>
</dbReference>
<dbReference type="GO" id="GO:0007165">
    <property type="term" value="P:signal transduction"/>
    <property type="evidence" value="ECO:0007669"/>
    <property type="project" value="TreeGrafter"/>
</dbReference>
<evidence type="ECO:0000256" key="4">
    <source>
        <dbReference type="ARBA" id="ARBA00022741"/>
    </source>
</evidence>
<comment type="similarity">
    <text evidence="1">Belongs to the protein kinase superfamily. CMGC Ser/Thr protein kinase family. GSK-3 subfamily.</text>
</comment>
<evidence type="ECO:0000313" key="9">
    <source>
        <dbReference type="WBParaSite" id="nRc.2.0.1.t23908-RA"/>
    </source>
</evidence>
<dbReference type="PROSITE" id="PS50011">
    <property type="entry name" value="PROTEIN_KINASE_DOM"/>
    <property type="match status" value="1"/>
</dbReference>
<dbReference type="AlphaFoldDB" id="A0A915JBN3"/>
<dbReference type="GO" id="GO:0005829">
    <property type="term" value="C:cytosol"/>
    <property type="evidence" value="ECO:0007669"/>
    <property type="project" value="TreeGrafter"/>
</dbReference>
<accession>A0A915JBN3</accession>